<dbReference type="GeneTree" id="ENSGT00950000183140"/>
<dbReference type="GO" id="GO:0141201">
    <property type="term" value="P:pyroptotic cell death"/>
    <property type="evidence" value="ECO:0007669"/>
    <property type="project" value="Ensembl"/>
</dbReference>
<dbReference type="GO" id="GO:0044546">
    <property type="term" value="P:NLRP3 inflammasome complex assembly"/>
    <property type="evidence" value="ECO:0007669"/>
    <property type="project" value="Ensembl"/>
</dbReference>
<dbReference type="eggNOG" id="ENOG502S0IQ">
    <property type="taxonomic scope" value="Eukaryota"/>
</dbReference>
<dbReference type="GO" id="GO:0022829">
    <property type="term" value="F:wide pore channel activity"/>
    <property type="evidence" value="ECO:0007669"/>
    <property type="project" value="Ensembl"/>
</dbReference>
<feature type="domain" description="Gasdermin pore forming" evidence="13">
    <location>
        <begin position="65"/>
        <end position="303"/>
    </location>
</feature>
<dbReference type="GO" id="GO:0009306">
    <property type="term" value="P:protein secretion"/>
    <property type="evidence" value="ECO:0007669"/>
    <property type="project" value="Ensembl"/>
</dbReference>
<dbReference type="GO" id="GO:0050729">
    <property type="term" value="P:positive regulation of inflammatory response"/>
    <property type="evidence" value="ECO:0007669"/>
    <property type="project" value="Ensembl"/>
</dbReference>
<dbReference type="GO" id="GO:0070498">
    <property type="term" value="P:interleukin-1-mediated signaling pathway"/>
    <property type="evidence" value="ECO:0007669"/>
    <property type="project" value="Ensembl"/>
</dbReference>
<evidence type="ECO:0000256" key="5">
    <source>
        <dbReference type="ARBA" id="ARBA00022475"/>
    </source>
</evidence>
<evidence type="ECO:0000256" key="11">
    <source>
        <dbReference type="ARBA" id="ARBA00023288"/>
    </source>
</evidence>
<keyword evidence="6" id="KW-0963">Cytoplasm</keyword>
<reference evidence="15" key="3">
    <citation type="submission" date="2025-09" db="UniProtKB">
        <authorList>
            <consortium name="Ensembl"/>
        </authorList>
    </citation>
    <scope>IDENTIFICATION</scope>
</reference>
<dbReference type="GO" id="GO:0070273">
    <property type="term" value="F:phosphatidylinositol-4-phosphate binding"/>
    <property type="evidence" value="ECO:0007669"/>
    <property type="project" value="Ensembl"/>
</dbReference>
<keyword evidence="4" id="KW-1134">Transmembrane beta strand</keyword>
<dbReference type="OMA" id="WTLLEEC"/>
<keyword evidence="16" id="KW-1185">Reference proteome</keyword>
<dbReference type="InParanoid" id="F7FCS8"/>
<name>F7FCS8_CALJA</name>
<keyword evidence="5" id="KW-1003">Cell membrane</keyword>
<comment type="subcellular location">
    <subcellularLocation>
        <location evidence="2">Cell membrane</location>
        <topology evidence="2">Multi-pass membrane protein</topology>
    </subcellularLocation>
    <subcellularLocation>
        <location evidence="1">Cytoplasm</location>
    </subcellularLocation>
</comment>
<dbReference type="InterPro" id="IPR041263">
    <property type="entry name" value="Gasdermin_PUB"/>
</dbReference>
<dbReference type="FunCoup" id="F7FCS8">
    <property type="interactions" value="288"/>
</dbReference>
<evidence type="ECO:0000313" key="16">
    <source>
        <dbReference type="Proteomes" id="UP000008225"/>
    </source>
</evidence>
<feature type="region of interest" description="Disordered" evidence="12">
    <location>
        <begin position="31"/>
        <end position="63"/>
    </location>
</feature>
<evidence type="ECO:0000256" key="8">
    <source>
        <dbReference type="ARBA" id="ARBA00022692"/>
    </source>
</evidence>
<evidence type="ECO:0000313" key="15">
    <source>
        <dbReference type="Ensembl" id="ENSCJAP00000039889.2"/>
    </source>
</evidence>
<dbReference type="GO" id="GO:0005654">
    <property type="term" value="C:nucleoplasm"/>
    <property type="evidence" value="ECO:0007669"/>
    <property type="project" value="Ensembl"/>
</dbReference>
<evidence type="ECO:0000256" key="10">
    <source>
        <dbReference type="ARBA" id="ARBA00023139"/>
    </source>
</evidence>
<dbReference type="GO" id="GO:0001778">
    <property type="term" value="P:plasma membrane repair"/>
    <property type="evidence" value="ECO:0007669"/>
    <property type="project" value="Ensembl"/>
</dbReference>
<evidence type="ECO:0000256" key="12">
    <source>
        <dbReference type="SAM" id="MobiDB-lite"/>
    </source>
</evidence>
<dbReference type="STRING" id="9483.ENSCJAP00000039889"/>
<keyword evidence="9" id="KW-0472">Membrane</keyword>
<dbReference type="Pfam" id="PF04598">
    <property type="entry name" value="Gasdermin"/>
    <property type="match status" value="1"/>
</dbReference>
<feature type="domain" description="Gasdermin PUB" evidence="14">
    <location>
        <begin position="344"/>
        <end position="513"/>
    </location>
</feature>
<dbReference type="Bgee" id="ENSCJAG00000021434">
    <property type="expression patterns" value="Expressed in kidney and 5 other cell types or tissues"/>
</dbReference>
<dbReference type="GO" id="GO:0046513">
    <property type="term" value="P:ceramide biosynthetic process"/>
    <property type="evidence" value="ECO:0007669"/>
    <property type="project" value="Ensembl"/>
</dbReference>
<dbReference type="InterPro" id="IPR040460">
    <property type="entry name" value="Gasdermin_pore"/>
</dbReference>
<dbReference type="PANTHER" id="PTHR16399:SF15">
    <property type="entry name" value="GASDERMIN-D"/>
    <property type="match status" value="1"/>
</dbReference>
<dbReference type="Proteomes" id="UP000008225">
    <property type="component" value="Chromosome 16"/>
</dbReference>
<dbReference type="GO" id="GO:0072559">
    <property type="term" value="C:NLRP3 inflammasome complex"/>
    <property type="evidence" value="ECO:0007669"/>
    <property type="project" value="TreeGrafter"/>
</dbReference>
<evidence type="ECO:0000256" key="6">
    <source>
        <dbReference type="ARBA" id="ARBA00022490"/>
    </source>
</evidence>
<evidence type="ECO:0000256" key="9">
    <source>
        <dbReference type="ARBA" id="ARBA00023136"/>
    </source>
</evidence>
<organism evidence="15 16">
    <name type="scientific">Callithrix jacchus</name>
    <name type="common">White-tufted-ear marmoset</name>
    <name type="synonym">Simia Jacchus</name>
    <dbReference type="NCBI Taxonomy" id="9483"/>
    <lineage>
        <taxon>Eukaryota</taxon>
        <taxon>Metazoa</taxon>
        <taxon>Chordata</taxon>
        <taxon>Craniata</taxon>
        <taxon>Vertebrata</taxon>
        <taxon>Euteleostomi</taxon>
        <taxon>Mammalia</taxon>
        <taxon>Eutheria</taxon>
        <taxon>Euarchontoglires</taxon>
        <taxon>Primates</taxon>
        <taxon>Haplorrhini</taxon>
        <taxon>Platyrrhini</taxon>
        <taxon>Cebidae</taxon>
        <taxon>Callitrichinae</taxon>
        <taxon>Callithrix</taxon>
        <taxon>Callithrix</taxon>
    </lineage>
</organism>
<reference evidence="15" key="1">
    <citation type="submission" date="2009-03" db="EMBL/GenBank/DDBJ databases">
        <authorList>
            <person name="Warren W."/>
            <person name="Ye L."/>
            <person name="Minx P."/>
            <person name="Worley K."/>
            <person name="Gibbs R."/>
            <person name="Wilson R.K."/>
        </authorList>
    </citation>
    <scope>NUCLEOTIDE SEQUENCE [LARGE SCALE GENOMIC DNA]</scope>
</reference>
<keyword evidence="11" id="KW-0449">Lipoprotein</keyword>
<protein>
    <submittedName>
        <fullName evidence="15">Gasdermin D</fullName>
    </submittedName>
</protein>
<evidence type="ECO:0000256" key="3">
    <source>
        <dbReference type="ARBA" id="ARBA00009279"/>
    </source>
</evidence>
<dbReference type="AlphaFoldDB" id="F7FCS8"/>
<dbReference type="GO" id="GO:0001786">
    <property type="term" value="F:phosphatidylserine binding"/>
    <property type="evidence" value="ECO:0007669"/>
    <property type="project" value="TreeGrafter"/>
</dbReference>
<evidence type="ECO:0000259" key="13">
    <source>
        <dbReference type="Pfam" id="PF04598"/>
    </source>
</evidence>
<dbReference type="InterPro" id="IPR007677">
    <property type="entry name" value="Gasdermin"/>
</dbReference>
<dbReference type="GO" id="GO:0005886">
    <property type="term" value="C:plasma membrane"/>
    <property type="evidence" value="ECO:0007669"/>
    <property type="project" value="UniProtKB-SubCell"/>
</dbReference>
<evidence type="ECO:0000256" key="4">
    <source>
        <dbReference type="ARBA" id="ARBA00022452"/>
    </source>
</evidence>
<evidence type="ECO:0000256" key="7">
    <source>
        <dbReference type="ARBA" id="ARBA00022590"/>
    </source>
</evidence>
<dbReference type="Pfam" id="PF17708">
    <property type="entry name" value="Gasdermin_C"/>
    <property type="match status" value="1"/>
</dbReference>
<keyword evidence="10" id="KW-0564">Palmitate</keyword>
<reference evidence="15" key="2">
    <citation type="submission" date="2025-08" db="UniProtKB">
        <authorList>
            <consortium name="Ensembl"/>
        </authorList>
    </citation>
    <scope>IDENTIFICATION</scope>
</reference>
<dbReference type="Ensembl" id="ENSCJAT00000042142.4">
    <property type="protein sequence ID" value="ENSCJAP00000039889.2"/>
    <property type="gene ID" value="ENSCJAG00000021434.5"/>
</dbReference>
<dbReference type="GO" id="GO:0005546">
    <property type="term" value="F:phosphatidylinositol-4,5-bisphosphate binding"/>
    <property type="evidence" value="ECO:0007669"/>
    <property type="project" value="Ensembl"/>
</dbReference>
<evidence type="ECO:0000259" key="14">
    <source>
        <dbReference type="Pfam" id="PF17708"/>
    </source>
</evidence>
<gene>
    <name evidence="15" type="primary">GSDMD</name>
</gene>
<dbReference type="HOGENOM" id="CLU_040752_1_0_1"/>
<evidence type="ECO:0000256" key="2">
    <source>
        <dbReference type="ARBA" id="ARBA00004651"/>
    </source>
</evidence>
<dbReference type="GO" id="GO:0051604">
    <property type="term" value="P:protein maturation"/>
    <property type="evidence" value="ECO:0007669"/>
    <property type="project" value="Ensembl"/>
</dbReference>
<dbReference type="GO" id="GO:0042742">
    <property type="term" value="P:defense response to bacterium"/>
    <property type="evidence" value="ECO:0007669"/>
    <property type="project" value="TreeGrafter"/>
</dbReference>
<proteinExistence type="inferred from homology"/>
<dbReference type="GO" id="GO:0035655">
    <property type="term" value="P:interleukin-18-mediated signaling pathway"/>
    <property type="evidence" value="ECO:0007669"/>
    <property type="project" value="Ensembl"/>
</dbReference>
<keyword evidence="8" id="KW-0812">Transmembrane</keyword>
<dbReference type="PANTHER" id="PTHR16399">
    <property type="entry name" value="GASDERMIN"/>
    <property type="match status" value="1"/>
</dbReference>
<comment type="similarity">
    <text evidence="3">Belongs to the gasdermin family.</text>
</comment>
<evidence type="ECO:0000256" key="1">
    <source>
        <dbReference type="ARBA" id="ARBA00004496"/>
    </source>
</evidence>
<accession>F7FCS8</accession>
<keyword evidence="7" id="KW-1210">Necrosis</keyword>
<sequence>MPEAGLGTFLPIKDDGQTCLSPVTGAVATSPIYRKGASPSADLRAPKRADAPPPGRPRSRNMGSAFEWVARRVVQELDHGGDLIPVTSLQSSTGFKPYCLVVRKPSGSWFWKPRYKHISLSIKDILEPDAPEPVLQHGGPFHIHDTVDGQLRTSVEVAVPGQGKVAGGASVSDSSSTSLNVFSLSVGPNTWQALLQERHLRQPEHRILQQLRCRGDNVYVVTEVLQTQKEVEVTRTYRREGSGLVSLAGAMCLQGEGEGHLSQKKTVTIPSGSILAFRVALLVIQSDLEVILFPDKKQKTFQPPPTGYRPFSSKGSWWMDLSMKGCIGNFWTDGVPVNGTVTEDFQGLRAEVEVVSKELALMDGQLCRLLLEGLERGLRDQLALQALEEALEQGLSSGPVEPLDGPAGAVLDCLVLPSRMLVLELAVPVVYLLGALNTLSKAQHQLLVEAVELKTLSRQLELVGSLLEKSAPWQKCSTLSLPPELLKSGWGVETPAWVLLEECGLELREDPPHVHWEPQAQDCVCALYASLALLSELSQEPQ</sequence>